<evidence type="ECO:0000256" key="23">
    <source>
        <dbReference type="SAM" id="MobiDB-lite"/>
    </source>
</evidence>
<dbReference type="Pfam" id="PF01433">
    <property type="entry name" value="Peptidase_M1"/>
    <property type="match status" value="1"/>
</dbReference>
<dbReference type="GO" id="GO:0098552">
    <property type="term" value="C:side of membrane"/>
    <property type="evidence" value="ECO:0007669"/>
    <property type="project" value="UniProtKB-KW"/>
</dbReference>
<feature type="signal peptide" evidence="24">
    <location>
        <begin position="1"/>
        <end position="22"/>
    </location>
</feature>
<dbReference type="GO" id="GO:0043171">
    <property type="term" value="P:peptide catabolic process"/>
    <property type="evidence" value="ECO:0007669"/>
    <property type="project" value="TreeGrafter"/>
</dbReference>
<keyword evidence="18" id="KW-0449">Lipoprotein</keyword>
<dbReference type="PANTHER" id="PTHR11533:SF301">
    <property type="entry name" value="AMINOPEPTIDASE"/>
    <property type="match status" value="1"/>
</dbReference>
<keyword evidence="6" id="KW-0336">GPI-anchor</keyword>
<gene>
    <name evidence="28" type="primary">APN2_4</name>
    <name evidence="30" type="synonym">LOC112679954</name>
    <name evidence="28" type="ORF">g.15667</name>
</gene>
<dbReference type="GO" id="GO:0070006">
    <property type="term" value="F:metalloaminopeptidase activity"/>
    <property type="evidence" value="ECO:0007669"/>
    <property type="project" value="TreeGrafter"/>
</dbReference>
<evidence type="ECO:0000256" key="11">
    <source>
        <dbReference type="ARBA" id="ARBA00022801"/>
    </source>
</evidence>
<dbReference type="OrthoDB" id="10031169at2759"/>
<feature type="binding site" evidence="20">
    <location>
        <position position="348"/>
    </location>
    <ligand>
        <name>Zn(2+)</name>
        <dbReference type="ChEBI" id="CHEBI:29105"/>
        <note>catalytic</note>
    </ligand>
</feature>
<evidence type="ECO:0000256" key="8">
    <source>
        <dbReference type="ARBA" id="ARBA00022692"/>
    </source>
</evidence>
<dbReference type="EMBL" id="GGMS01014237">
    <property type="protein sequence ID" value="MBY83440.1"/>
    <property type="molecule type" value="Transcribed_RNA"/>
</dbReference>
<evidence type="ECO:0000256" key="1">
    <source>
        <dbReference type="ARBA" id="ARBA00004606"/>
    </source>
</evidence>
<evidence type="ECO:0000256" key="5">
    <source>
        <dbReference type="ARBA" id="ARBA00022475"/>
    </source>
</evidence>
<evidence type="ECO:0000256" key="20">
    <source>
        <dbReference type="PIRSR" id="PIRSR634016-3"/>
    </source>
</evidence>
<dbReference type="Pfam" id="PF11838">
    <property type="entry name" value="ERAP1_C"/>
    <property type="match status" value="1"/>
</dbReference>
<feature type="compositionally biased region" description="Low complexity" evidence="23">
    <location>
        <begin position="906"/>
        <end position="919"/>
    </location>
</feature>
<evidence type="ECO:0000256" key="15">
    <source>
        <dbReference type="ARBA" id="ARBA00023049"/>
    </source>
</evidence>
<dbReference type="GO" id="GO:0005615">
    <property type="term" value="C:extracellular space"/>
    <property type="evidence" value="ECO:0007669"/>
    <property type="project" value="TreeGrafter"/>
</dbReference>
<dbReference type="GO" id="GO:0042277">
    <property type="term" value="F:peptide binding"/>
    <property type="evidence" value="ECO:0007669"/>
    <property type="project" value="TreeGrafter"/>
</dbReference>
<evidence type="ECO:0000256" key="14">
    <source>
        <dbReference type="ARBA" id="ARBA00022989"/>
    </source>
</evidence>
<comment type="similarity">
    <text evidence="3 22">Belongs to the peptidase M1 family.</text>
</comment>
<comment type="subcellular location">
    <subcellularLocation>
        <location evidence="2">Cell membrane</location>
        <topology evidence="2">Lipid-anchor</topology>
        <topology evidence="2">GPI-anchor</topology>
    </subcellularLocation>
    <subcellularLocation>
        <location evidence="1">Membrane</location>
        <topology evidence="1">Single-pass type II membrane protein</topology>
    </subcellularLocation>
</comment>
<evidence type="ECO:0000259" key="27">
    <source>
        <dbReference type="Pfam" id="PF17900"/>
    </source>
</evidence>
<keyword evidence="12 20" id="KW-0862">Zinc</keyword>
<keyword evidence="15 22" id="KW-0482">Metalloprotease</keyword>
<feature type="chain" id="PRO_5044579335" description="Aminopeptidase" evidence="24">
    <location>
        <begin position="23"/>
        <end position="969"/>
    </location>
</feature>
<dbReference type="InterPro" id="IPR045357">
    <property type="entry name" value="Aminopeptidase_N-like_N"/>
</dbReference>
<evidence type="ECO:0000256" key="18">
    <source>
        <dbReference type="ARBA" id="ARBA00023288"/>
    </source>
</evidence>
<dbReference type="FunFam" id="2.60.40.1730:FF:000001">
    <property type="entry name" value="Leucyl-cystinyl aminopeptidase"/>
    <property type="match status" value="1"/>
</dbReference>
<dbReference type="InterPro" id="IPR042097">
    <property type="entry name" value="Aminopeptidase_N-like_N_sf"/>
</dbReference>
<dbReference type="FunFam" id="1.10.390.10:FF:000006">
    <property type="entry name" value="Puromycin-sensitive aminopeptidase"/>
    <property type="match status" value="1"/>
</dbReference>
<dbReference type="GO" id="GO:0005886">
    <property type="term" value="C:plasma membrane"/>
    <property type="evidence" value="ECO:0007669"/>
    <property type="project" value="UniProtKB-SubCell"/>
</dbReference>
<keyword evidence="11 22" id="KW-0378">Hydrolase</keyword>
<feature type="binding site" evidence="20">
    <location>
        <position position="329"/>
    </location>
    <ligand>
        <name>Zn(2+)</name>
        <dbReference type="ChEBI" id="CHEBI:29105"/>
        <note>catalytic</note>
    </ligand>
</feature>
<reference evidence="30" key="2">
    <citation type="submission" date="2025-04" db="UniProtKB">
        <authorList>
            <consortium name="RefSeq"/>
        </authorList>
    </citation>
    <scope>IDENTIFICATION</scope>
    <source>
        <tissue evidence="30">Whole body</tissue>
    </source>
</reference>
<evidence type="ECO:0000256" key="13">
    <source>
        <dbReference type="ARBA" id="ARBA00022968"/>
    </source>
</evidence>
<dbReference type="GO" id="GO:0005737">
    <property type="term" value="C:cytoplasm"/>
    <property type="evidence" value="ECO:0007669"/>
    <property type="project" value="TreeGrafter"/>
</dbReference>
<dbReference type="SUPFAM" id="SSF55486">
    <property type="entry name" value="Metalloproteases ('zincins'), catalytic domain"/>
    <property type="match status" value="1"/>
</dbReference>
<evidence type="ECO:0000256" key="17">
    <source>
        <dbReference type="ARBA" id="ARBA00023180"/>
    </source>
</evidence>
<dbReference type="InterPro" id="IPR001930">
    <property type="entry name" value="Peptidase_M1"/>
</dbReference>
<dbReference type="FunFam" id="2.60.40.1910:FF:000008">
    <property type="entry name" value="Aminopeptidase"/>
    <property type="match status" value="1"/>
</dbReference>
<evidence type="ECO:0000256" key="6">
    <source>
        <dbReference type="ARBA" id="ARBA00022622"/>
    </source>
</evidence>
<evidence type="ECO:0000256" key="2">
    <source>
        <dbReference type="ARBA" id="ARBA00004609"/>
    </source>
</evidence>
<keyword evidence="9 20" id="KW-0479">Metal-binding</keyword>
<dbReference type="InterPro" id="IPR050344">
    <property type="entry name" value="Peptidase_M1_aminopeptidases"/>
</dbReference>
<feature type="site" description="Transition state stabilizer" evidence="21">
    <location>
        <position position="410"/>
    </location>
</feature>
<keyword evidence="16" id="KW-0472">Membrane</keyword>
<feature type="domain" description="Aminopeptidase N-like N-terminal" evidence="27">
    <location>
        <begin position="36"/>
        <end position="223"/>
    </location>
</feature>
<evidence type="ECO:0000256" key="16">
    <source>
        <dbReference type="ARBA" id="ARBA00023136"/>
    </source>
</evidence>
<keyword evidence="5" id="KW-1003">Cell membrane</keyword>
<evidence type="ECO:0000256" key="12">
    <source>
        <dbReference type="ARBA" id="ARBA00022833"/>
    </source>
</evidence>
<reference evidence="28" key="1">
    <citation type="submission" date="2018-04" db="EMBL/GenBank/DDBJ databases">
        <title>Transcriptome assembly of Sipha flava.</title>
        <authorList>
            <person name="Scully E.D."/>
            <person name="Geib S.M."/>
            <person name="Palmer N.A."/>
            <person name="Koch K."/>
            <person name="Bradshaw J."/>
            <person name="Heng-Moss T."/>
            <person name="Sarath G."/>
        </authorList>
    </citation>
    <scope>NUCLEOTIDE SEQUENCE</scope>
</reference>
<comment type="cofactor">
    <cofactor evidence="20 22">
        <name>Zn(2+)</name>
        <dbReference type="ChEBI" id="CHEBI:29105"/>
    </cofactor>
    <text evidence="20 22">Binds 1 zinc ion per subunit.</text>
</comment>
<dbReference type="InterPro" id="IPR014782">
    <property type="entry name" value="Peptidase_M1_dom"/>
</dbReference>
<evidence type="ECO:0000256" key="21">
    <source>
        <dbReference type="PIRSR" id="PIRSR634016-4"/>
    </source>
</evidence>
<evidence type="ECO:0000313" key="30">
    <source>
        <dbReference type="RefSeq" id="XP_025405691.1"/>
    </source>
</evidence>
<sequence length="969" mass="110111">MSLRRAASIFLCALACVPLAPAEEQRTRLPVGITEPVSYDLTFMPTLKGAGSTFTGRADIVVDVRTNTETVTLNLKDLTVTNVSITDVRTGKDVAVKDVRYRVADEQVEILTIRPLLQTRRYRLSIQYGGAIRTDMTGLYLSSYQESNETRWMAVTQFESVYARSAFPCYDEPANKTVFNISVMKRKNQIALSNMPISFIETIRSNDMELVHFQTTPPMSTYLVAIYVGDFVANVNNSAVKVYARADSVNQTKYVGSEAQKHLDVLSKYTGIKYMLPKMDLLAIPDFKSGAMENWGMNTYRESYLLLHDESKSKMKIRASEVVQHEFTHQWFGDLVTCAWWDYLWLNEGFARYFQYFATGMVKMSWPVEEQFVIEAHQGALVYDQTPRHPITSSVKTPEEIENIFDTITYSKAASVLRMLYHVVTEKVFQPSLQDYLEKYSESVAEPTNLFSLFDSKMEDLSLSLNNYTLTVNDFMSNWTLQSGYPVLEITKNSTSNMFSVIQKRFLISGNDTEKTLWIVGLTFTTENHKNFSNTKPSVWTNKNSDLTMVQGPSDPGWYIFNIQSTGFYRVNYDNENWMALIKQLNNTPTEIHVLNRAQLISDSFNLARAGQLNYTVPLELTKYLKNENSTTPWYSAMQGFSYLLQRMPRSEKGYKKLKTYVSNLAGIIYKKLETRVASGNDELFVKSAWDTFSLWACNLENKYCTEKALEYFNKWKTGIRIPADIKDAAFCVGVKNSNNSDVFYQLFNLSTTTTSISEKMSAQLALGCSTNRALLKEYIYHILDGPQGPIKEKDYESVISYISETPLGLNVLYEFLANNLNSTLKNLTDGHGITKHIYSTLANKLTDDSDIEKIRILKNDSSIPDSVRKSFDESFAKISDHTLWFDKYSQIIDEWAQNNQEPMISEPSSTTTQATSTSEQEKTTVHSVTTTPSSTNTTKPSSATSNVQNSLTILQFTAITLLVKTYIL</sequence>
<keyword evidence="29" id="KW-1185">Reference proteome</keyword>
<evidence type="ECO:0000256" key="10">
    <source>
        <dbReference type="ARBA" id="ARBA00022729"/>
    </source>
</evidence>
<dbReference type="Gene3D" id="1.25.50.20">
    <property type="match status" value="1"/>
</dbReference>
<evidence type="ECO:0000256" key="4">
    <source>
        <dbReference type="ARBA" id="ARBA00022438"/>
    </source>
</evidence>
<dbReference type="Gene3D" id="2.60.40.1910">
    <property type="match status" value="1"/>
</dbReference>
<dbReference type="InterPro" id="IPR034016">
    <property type="entry name" value="M1_APN-typ"/>
</dbReference>
<dbReference type="GO" id="GO:0008270">
    <property type="term" value="F:zinc ion binding"/>
    <property type="evidence" value="ECO:0007669"/>
    <property type="project" value="UniProtKB-UniRule"/>
</dbReference>
<dbReference type="Gene3D" id="1.10.390.10">
    <property type="entry name" value="Neutral Protease Domain 2"/>
    <property type="match status" value="1"/>
</dbReference>
<dbReference type="EC" id="3.4.11.-" evidence="22"/>
<feature type="compositionally biased region" description="Low complexity" evidence="23">
    <location>
        <begin position="926"/>
        <end position="945"/>
    </location>
</feature>
<proteinExistence type="inferred from homology"/>
<dbReference type="InterPro" id="IPR024571">
    <property type="entry name" value="ERAP1-like_C_dom"/>
</dbReference>
<keyword evidence="4 22" id="KW-0031">Aminopeptidase</keyword>
<feature type="domain" description="ERAP1-like C-terminal" evidence="26">
    <location>
        <begin position="558"/>
        <end position="879"/>
    </location>
</feature>
<evidence type="ECO:0000256" key="24">
    <source>
        <dbReference type="SAM" id="SignalP"/>
    </source>
</evidence>
<dbReference type="SUPFAM" id="SSF63737">
    <property type="entry name" value="Leukotriene A4 hydrolase N-terminal domain"/>
    <property type="match status" value="1"/>
</dbReference>
<evidence type="ECO:0000256" key="9">
    <source>
        <dbReference type="ARBA" id="ARBA00022723"/>
    </source>
</evidence>
<evidence type="ECO:0000256" key="3">
    <source>
        <dbReference type="ARBA" id="ARBA00010136"/>
    </source>
</evidence>
<dbReference type="PRINTS" id="PR00756">
    <property type="entry name" value="ALADIPTASE"/>
</dbReference>
<protein>
    <recommendedName>
        <fullName evidence="22">Aminopeptidase</fullName>
        <ecNumber evidence="22">3.4.11.-</ecNumber>
    </recommendedName>
</protein>
<dbReference type="Proteomes" id="UP000694846">
    <property type="component" value="Unplaced"/>
</dbReference>
<evidence type="ECO:0000256" key="19">
    <source>
        <dbReference type="PIRSR" id="PIRSR634016-1"/>
    </source>
</evidence>
<organism evidence="28">
    <name type="scientific">Sipha flava</name>
    <name type="common">yellow sugarcane aphid</name>
    <dbReference type="NCBI Taxonomy" id="143950"/>
    <lineage>
        <taxon>Eukaryota</taxon>
        <taxon>Metazoa</taxon>
        <taxon>Ecdysozoa</taxon>
        <taxon>Arthropoda</taxon>
        <taxon>Hexapoda</taxon>
        <taxon>Insecta</taxon>
        <taxon>Pterygota</taxon>
        <taxon>Neoptera</taxon>
        <taxon>Paraneoptera</taxon>
        <taxon>Hemiptera</taxon>
        <taxon>Sternorrhyncha</taxon>
        <taxon>Aphidomorpha</taxon>
        <taxon>Aphidoidea</taxon>
        <taxon>Aphididae</taxon>
        <taxon>Sipha</taxon>
    </lineage>
</organism>
<dbReference type="Gene3D" id="2.60.40.1730">
    <property type="entry name" value="tricorn interacting facor f3 domain"/>
    <property type="match status" value="1"/>
</dbReference>
<keyword evidence="10 24" id="KW-0732">Signal</keyword>
<dbReference type="RefSeq" id="XP_025405691.1">
    <property type="nucleotide sequence ID" value="XM_025549906.1"/>
</dbReference>
<evidence type="ECO:0000259" key="26">
    <source>
        <dbReference type="Pfam" id="PF11838"/>
    </source>
</evidence>
<dbReference type="InterPro" id="IPR027268">
    <property type="entry name" value="Peptidase_M4/M1_CTD_sf"/>
</dbReference>
<dbReference type="GO" id="GO:0006508">
    <property type="term" value="P:proteolysis"/>
    <property type="evidence" value="ECO:0007669"/>
    <property type="project" value="UniProtKB-KW"/>
</dbReference>
<evidence type="ECO:0000259" key="25">
    <source>
        <dbReference type="Pfam" id="PF01433"/>
    </source>
</evidence>
<feature type="binding site" evidence="20">
    <location>
        <position position="325"/>
    </location>
    <ligand>
        <name>Zn(2+)</name>
        <dbReference type="ChEBI" id="CHEBI:29105"/>
        <note>catalytic</note>
    </ligand>
</feature>
<evidence type="ECO:0000256" key="7">
    <source>
        <dbReference type="ARBA" id="ARBA00022670"/>
    </source>
</evidence>
<dbReference type="CDD" id="cd09601">
    <property type="entry name" value="M1_APN-Q_like"/>
    <property type="match status" value="1"/>
</dbReference>
<keyword evidence="13" id="KW-0735">Signal-anchor</keyword>
<dbReference type="PANTHER" id="PTHR11533">
    <property type="entry name" value="PROTEASE M1 ZINC METALLOPROTEASE"/>
    <property type="match status" value="1"/>
</dbReference>
<evidence type="ECO:0000256" key="22">
    <source>
        <dbReference type="RuleBase" id="RU364040"/>
    </source>
</evidence>
<feature type="region of interest" description="Disordered" evidence="23">
    <location>
        <begin position="903"/>
        <end position="945"/>
    </location>
</feature>
<accession>A0A2S2R104</accession>
<keyword evidence="7 22" id="KW-0645">Protease</keyword>
<name>A0A2S2R104_9HEMI</name>
<dbReference type="AlphaFoldDB" id="A0A2S2R104"/>
<dbReference type="Pfam" id="PF17900">
    <property type="entry name" value="Peptidase_M1_N"/>
    <property type="match status" value="1"/>
</dbReference>
<keyword evidence="17" id="KW-0325">Glycoprotein</keyword>
<keyword evidence="14" id="KW-1133">Transmembrane helix</keyword>
<evidence type="ECO:0000313" key="28">
    <source>
        <dbReference type="EMBL" id="MBY83440.1"/>
    </source>
</evidence>
<evidence type="ECO:0000313" key="29">
    <source>
        <dbReference type="Proteomes" id="UP000694846"/>
    </source>
</evidence>
<keyword evidence="8" id="KW-0812">Transmembrane</keyword>
<feature type="domain" description="Peptidase M1 membrane alanine aminopeptidase" evidence="25">
    <location>
        <begin position="259"/>
        <end position="479"/>
    </location>
</feature>
<feature type="active site" description="Proton acceptor" evidence="19">
    <location>
        <position position="326"/>
    </location>
</feature>